<evidence type="ECO:0000313" key="3">
    <source>
        <dbReference type="Proteomes" id="UP000269945"/>
    </source>
</evidence>
<feature type="compositionally biased region" description="Basic and acidic residues" evidence="1">
    <location>
        <begin position="12"/>
        <end position="25"/>
    </location>
</feature>
<protein>
    <submittedName>
        <fullName evidence="2">Uncharacterized protein</fullName>
    </submittedName>
</protein>
<feature type="non-terminal residue" evidence="2">
    <location>
        <position position="80"/>
    </location>
</feature>
<organism evidence="2 3">
    <name type="scientific">Gulo gulo</name>
    <name type="common">Wolverine</name>
    <name type="synonym">Gluton</name>
    <dbReference type="NCBI Taxonomy" id="48420"/>
    <lineage>
        <taxon>Eukaryota</taxon>
        <taxon>Metazoa</taxon>
        <taxon>Chordata</taxon>
        <taxon>Craniata</taxon>
        <taxon>Vertebrata</taxon>
        <taxon>Euteleostomi</taxon>
        <taxon>Mammalia</taxon>
        <taxon>Eutheria</taxon>
        <taxon>Laurasiatheria</taxon>
        <taxon>Carnivora</taxon>
        <taxon>Caniformia</taxon>
        <taxon>Musteloidea</taxon>
        <taxon>Mustelidae</taxon>
        <taxon>Guloninae</taxon>
        <taxon>Gulo</taxon>
    </lineage>
</organism>
<proteinExistence type="predicted"/>
<keyword evidence="3" id="KW-1185">Reference proteome</keyword>
<comment type="caution">
    <text evidence="2">The sequence shown here is derived from an EMBL/GenBank/DDBJ whole genome shotgun (WGS) entry which is preliminary data.</text>
</comment>
<accession>A0A9X9LP46</accession>
<evidence type="ECO:0000256" key="1">
    <source>
        <dbReference type="SAM" id="MobiDB-lite"/>
    </source>
</evidence>
<reference evidence="2 3" key="1">
    <citation type="submission" date="2018-10" db="EMBL/GenBank/DDBJ databases">
        <authorList>
            <person name="Ekblom R."/>
            <person name="Jareborg N."/>
        </authorList>
    </citation>
    <scope>NUCLEOTIDE SEQUENCE [LARGE SCALE GENOMIC DNA]</scope>
    <source>
        <tissue evidence="2">Muscle</tissue>
    </source>
</reference>
<feature type="non-terminal residue" evidence="2">
    <location>
        <position position="1"/>
    </location>
</feature>
<name>A0A9X9LP46_GULGU</name>
<feature type="compositionally biased region" description="Basic and acidic residues" evidence="1">
    <location>
        <begin position="48"/>
        <end position="59"/>
    </location>
</feature>
<evidence type="ECO:0000313" key="2">
    <source>
        <dbReference type="EMBL" id="VCW77916.1"/>
    </source>
</evidence>
<gene>
    <name evidence="2" type="ORF">BN2614_LOCUS1</name>
</gene>
<dbReference type="EMBL" id="CYRY02009576">
    <property type="protein sequence ID" value="VCW77916.1"/>
    <property type="molecule type" value="Genomic_DNA"/>
</dbReference>
<feature type="region of interest" description="Disordered" evidence="1">
    <location>
        <begin position="1"/>
        <end position="59"/>
    </location>
</feature>
<dbReference type="Proteomes" id="UP000269945">
    <property type="component" value="Unassembled WGS sequence"/>
</dbReference>
<dbReference type="AlphaFoldDB" id="A0A9X9LP46"/>
<sequence length="80" mass="8901">EVAAGGGRARYKGPEAARAETRDVARPPCRPHLQVRARPQAEPGLVEGRTDHHNHHPEEVFLRLGPWPLRINKTARSTTP</sequence>